<comment type="caution">
    <text evidence="1">The sequence shown here is derived from an EMBL/GenBank/DDBJ whole genome shotgun (WGS) entry which is preliminary data.</text>
</comment>
<dbReference type="EMBL" id="JBBMFL010000008">
    <property type="protein sequence ID" value="MEQ2544963.1"/>
    <property type="molecule type" value="Genomic_DNA"/>
</dbReference>
<sequence length="399" mass="45193">MRIYFRQGHSVLEPGLHGNREALKRIADNLRTYAGPTGRLRRIEVTGGASPEGSVLLNKRLSEKRAKALLEHLSREGGIPDSLLSFTFLGRDWDGLIRLVENDPGVPCRDAVLELLHDIAERCRGGEKAEDANAARLAHFKEGEPYRYMYRKLFPELRATQLCLRYETTPVRQQPIAAGVSFPKPVLRAPAPLSAPVSAPAFAGHTPRPRKPFYMAVKTNMLYDAIAVPNIGVEFYAGRNWSVGANWMYAWWKTDRKHWYWRTYGGELNVRKWFGKRAQEKPLQGHHLGVYGQLLTYDFETGGRGYIGGKPGGSLWDKANWGAGVEYGYSLPVGRRLNLDFTVGAGYLGGEYWEYISLEDCYVWQATKRLRWFGPTKAEVSLVWLIGRGNYNNRKGGRR</sequence>
<dbReference type="Proteomes" id="UP001460202">
    <property type="component" value="Unassembled WGS sequence"/>
</dbReference>
<dbReference type="InterPro" id="IPR036737">
    <property type="entry name" value="OmpA-like_sf"/>
</dbReference>
<keyword evidence="2" id="KW-1185">Reference proteome</keyword>
<dbReference type="Gene3D" id="3.30.1330.60">
    <property type="entry name" value="OmpA-like domain"/>
    <property type="match status" value="1"/>
</dbReference>
<protein>
    <submittedName>
        <fullName evidence="1">DUF3575 domain-containing protein</fullName>
    </submittedName>
</protein>
<dbReference type="Pfam" id="PF12099">
    <property type="entry name" value="DUF3575"/>
    <property type="match status" value="1"/>
</dbReference>
<accession>A0ABV1GX24</accession>
<name>A0ABV1GX24_9BACT</name>
<reference evidence="1 2" key="1">
    <citation type="submission" date="2024-03" db="EMBL/GenBank/DDBJ databases">
        <title>Human intestinal bacterial collection.</title>
        <authorList>
            <person name="Pauvert C."/>
            <person name="Hitch T.C.A."/>
            <person name="Clavel T."/>
        </authorList>
    </citation>
    <scope>NUCLEOTIDE SEQUENCE [LARGE SCALE GENOMIC DNA]</scope>
    <source>
        <strain evidence="1 2">CLA-KB-H122</strain>
    </source>
</reference>
<gene>
    <name evidence="1" type="ORF">WMO46_08390</name>
</gene>
<proteinExistence type="predicted"/>
<dbReference type="SUPFAM" id="SSF103088">
    <property type="entry name" value="OmpA-like"/>
    <property type="match status" value="1"/>
</dbReference>
<evidence type="ECO:0000313" key="2">
    <source>
        <dbReference type="Proteomes" id="UP001460202"/>
    </source>
</evidence>
<organism evidence="1 2">
    <name type="scientific">Alistipes intestinihominis</name>
    <dbReference type="NCBI Taxonomy" id="3133172"/>
    <lineage>
        <taxon>Bacteria</taxon>
        <taxon>Pseudomonadati</taxon>
        <taxon>Bacteroidota</taxon>
        <taxon>Bacteroidia</taxon>
        <taxon>Bacteroidales</taxon>
        <taxon>Rikenellaceae</taxon>
        <taxon>Alistipes</taxon>
    </lineage>
</organism>
<evidence type="ECO:0000313" key="1">
    <source>
        <dbReference type="EMBL" id="MEQ2544963.1"/>
    </source>
</evidence>
<dbReference type="InterPro" id="IPR021958">
    <property type="entry name" value="DUF3575"/>
</dbReference>